<dbReference type="Pfam" id="PF00583">
    <property type="entry name" value="Acetyltransf_1"/>
    <property type="match status" value="2"/>
</dbReference>
<dbReference type="EMBL" id="JAUSVB010000005">
    <property type="protein sequence ID" value="MDQ0374993.1"/>
    <property type="molecule type" value="Genomic_DNA"/>
</dbReference>
<dbReference type="PANTHER" id="PTHR43877">
    <property type="entry name" value="AMINOALKYLPHOSPHONATE N-ACETYLTRANSFERASE-RELATED-RELATED"/>
    <property type="match status" value="1"/>
</dbReference>
<dbReference type="CDD" id="cd04301">
    <property type="entry name" value="NAT_SF"/>
    <property type="match status" value="2"/>
</dbReference>
<gene>
    <name evidence="4" type="ORF">J2X26_003323</name>
</gene>
<evidence type="ECO:0000313" key="4">
    <source>
        <dbReference type="EMBL" id="MDQ0374993.1"/>
    </source>
</evidence>
<proteinExistence type="predicted"/>
<dbReference type="SUPFAM" id="SSF55729">
    <property type="entry name" value="Acyl-CoA N-acyltransferases (Nat)"/>
    <property type="match status" value="2"/>
</dbReference>
<dbReference type="InterPro" id="IPR000182">
    <property type="entry name" value="GNAT_dom"/>
</dbReference>
<dbReference type="InterPro" id="IPR050832">
    <property type="entry name" value="Bact_Acetyltransf"/>
</dbReference>
<dbReference type="InterPro" id="IPR016181">
    <property type="entry name" value="Acyl_CoA_acyltransferase"/>
</dbReference>
<feature type="domain" description="N-acetyltransferase" evidence="3">
    <location>
        <begin position="168"/>
        <end position="325"/>
    </location>
</feature>
<evidence type="ECO:0000259" key="3">
    <source>
        <dbReference type="PROSITE" id="PS51186"/>
    </source>
</evidence>
<organism evidence="4 5">
    <name type="scientific">Cellulomonas humilata</name>
    <dbReference type="NCBI Taxonomy" id="144055"/>
    <lineage>
        <taxon>Bacteria</taxon>
        <taxon>Bacillati</taxon>
        <taxon>Actinomycetota</taxon>
        <taxon>Actinomycetes</taxon>
        <taxon>Micrococcales</taxon>
        <taxon>Cellulomonadaceae</taxon>
        <taxon>Cellulomonas</taxon>
    </lineage>
</organism>
<dbReference type="PANTHER" id="PTHR43877:SF2">
    <property type="entry name" value="AMINOALKYLPHOSPHONATE N-ACETYLTRANSFERASE-RELATED"/>
    <property type="match status" value="1"/>
</dbReference>
<protein>
    <submittedName>
        <fullName evidence="4">GNAT superfamily N-acetyltransferase</fullName>
    </submittedName>
</protein>
<comment type="caution">
    <text evidence="4">The sequence shown here is derived from an EMBL/GenBank/DDBJ whole genome shotgun (WGS) entry which is preliminary data.</text>
</comment>
<accession>A0ABU0EIU6</accession>
<dbReference type="RefSeq" id="WP_307493809.1">
    <property type="nucleotide sequence ID" value="NZ_JAUSVB010000005.1"/>
</dbReference>
<name>A0ABU0EIU6_9CELL</name>
<sequence length="325" mass="34859">MTTSITLVDWDDPDALRLRTAQQAELLALYGEEDIGASMTGESIVAMLLVRVDGEAVACGAIRDASAELGEGVGELKRMFVTPEHRGRGHSRAVVRELERLALDKGFHRLVLETGVLQASAIGLYLSEGYRSIPNFGEYAAESESRCFGKDLGPTPARTPGTGQRPTVTLTHAEWSDPVATALRLAMWRDIEVRYPEIAASTPGGFDVDDPRQGVGALSTVLAWIDGRAVGCATLRAARDGYPAGSVELKKVWVDESARGSGAARALLGAIEDDARAHGLTSVVLQTGIRQPEAVSLYLSAGYRPVVPFFDFAGDFLSLWMAKDV</sequence>
<feature type="domain" description="N-acetyltransferase" evidence="3">
    <location>
        <begin position="1"/>
        <end position="153"/>
    </location>
</feature>
<dbReference type="PROSITE" id="PS51186">
    <property type="entry name" value="GNAT"/>
    <property type="match status" value="2"/>
</dbReference>
<keyword evidence="2" id="KW-0012">Acyltransferase</keyword>
<keyword evidence="5" id="KW-1185">Reference proteome</keyword>
<reference evidence="4 5" key="1">
    <citation type="submission" date="2023-07" db="EMBL/GenBank/DDBJ databases">
        <title>Sorghum-associated microbial communities from plants grown in Nebraska, USA.</title>
        <authorList>
            <person name="Schachtman D."/>
        </authorList>
    </citation>
    <scope>NUCLEOTIDE SEQUENCE [LARGE SCALE GENOMIC DNA]</scope>
    <source>
        <strain evidence="4 5">BE332</strain>
    </source>
</reference>
<evidence type="ECO:0000313" key="5">
    <source>
        <dbReference type="Proteomes" id="UP001239626"/>
    </source>
</evidence>
<evidence type="ECO:0000256" key="1">
    <source>
        <dbReference type="ARBA" id="ARBA00022679"/>
    </source>
</evidence>
<keyword evidence="1" id="KW-0808">Transferase</keyword>
<evidence type="ECO:0000256" key="2">
    <source>
        <dbReference type="ARBA" id="ARBA00023315"/>
    </source>
</evidence>
<dbReference type="Proteomes" id="UP001239626">
    <property type="component" value="Unassembled WGS sequence"/>
</dbReference>
<dbReference type="Gene3D" id="3.40.630.30">
    <property type="match status" value="2"/>
</dbReference>